<sequence>MFCFFFFFFWFICFIFFVSFLCALSKGAHFFIEVISKSPLFLQTSYRTLCLYIKYYFAELRARRMALQ</sequence>
<dbReference type="EMBL" id="GHWJ01010872">
    <property type="protein sequence ID" value="NOV43609.1"/>
    <property type="molecule type" value="Transcribed_RNA"/>
</dbReference>
<evidence type="ECO:0000313" key="1">
    <source>
        <dbReference type="EMBL" id="NOV43609.1"/>
    </source>
</evidence>
<organism evidence="1">
    <name type="scientific">Rhipicephalus microplus</name>
    <name type="common">Cattle tick</name>
    <name type="synonym">Boophilus microplus</name>
    <dbReference type="NCBI Taxonomy" id="6941"/>
    <lineage>
        <taxon>Eukaryota</taxon>
        <taxon>Metazoa</taxon>
        <taxon>Ecdysozoa</taxon>
        <taxon>Arthropoda</taxon>
        <taxon>Chelicerata</taxon>
        <taxon>Arachnida</taxon>
        <taxon>Acari</taxon>
        <taxon>Parasitiformes</taxon>
        <taxon>Ixodida</taxon>
        <taxon>Ixodoidea</taxon>
        <taxon>Ixodidae</taxon>
        <taxon>Rhipicephalinae</taxon>
        <taxon>Rhipicephalus</taxon>
        <taxon>Boophilus</taxon>
    </lineage>
</organism>
<name>A0A6M2DBX0_RHIMP</name>
<protein>
    <submittedName>
        <fullName evidence="1">Uncharacterized protein</fullName>
    </submittedName>
</protein>
<reference evidence="1" key="1">
    <citation type="submission" date="2019-09" db="EMBL/GenBank/DDBJ databases">
        <title>Organ-specific transcriptomic study of the physiology of the cattle tick, Rhipicephalus microplus.</title>
        <authorList>
            <person name="Tirloni L."/>
            <person name="Braz G."/>
            <person name="Gandara A.C.P."/>
            <person name="Sabadin G.A."/>
            <person name="da Silva R.M."/>
            <person name="Guizzo M.G."/>
            <person name="Machado J.A."/>
            <person name="Costa E.P."/>
            <person name="Gomes H.F."/>
            <person name="Moraes J."/>
            <person name="Mota M.B.S."/>
            <person name="Mesquita R.D."/>
            <person name="Alvarenga P.H."/>
            <person name="Alves F."/>
            <person name="Seixas A."/>
            <person name="da Fonseca R.N."/>
            <person name="Fogaca A."/>
            <person name="Logullo C."/>
            <person name="Tanaka A."/>
            <person name="Daffre S."/>
            <person name="Termignoni C."/>
            <person name="Vaz I.S.Jr."/>
            <person name="Oliveira P.L."/>
            <person name="Ribeiro J.M."/>
        </authorList>
    </citation>
    <scope>NUCLEOTIDE SEQUENCE</scope>
    <source>
        <strain evidence="1">Porto Alegre</strain>
    </source>
</reference>
<dbReference type="AlphaFoldDB" id="A0A6M2DBX0"/>
<proteinExistence type="predicted"/>
<accession>A0A6M2DBX0</accession>